<dbReference type="CDD" id="cd08010">
    <property type="entry name" value="MltG_like"/>
    <property type="match status" value="1"/>
</dbReference>
<feature type="site" description="Important for catalytic activity" evidence="7">
    <location>
        <position position="212"/>
    </location>
</feature>
<evidence type="ECO:0000256" key="2">
    <source>
        <dbReference type="ARBA" id="ARBA00022692"/>
    </source>
</evidence>
<evidence type="ECO:0000256" key="6">
    <source>
        <dbReference type="ARBA" id="ARBA00023316"/>
    </source>
</evidence>
<keyword evidence="1 7" id="KW-1003">Cell membrane</keyword>
<dbReference type="Proteomes" id="UP001163328">
    <property type="component" value="Chromosome"/>
</dbReference>
<evidence type="ECO:0000256" key="5">
    <source>
        <dbReference type="ARBA" id="ARBA00023239"/>
    </source>
</evidence>
<evidence type="ECO:0000256" key="4">
    <source>
        <dbReference type="ARBA" id="ARBA00023136"/>
    </source>
</evidence>
<dbReference type="Pfam" id="PF02618">
    <property type="entry name" value="YceG"/>
    <property type="match status" value="1"/>
</dbReference>
<evidence type="ECO:0000256" key="1">
    <source>
        <dbReference type="ARBA" id="ARBA00022475"/>
    </source>
</evidence>
<reference evidence="8" key="1">
    <citation type="submission" date="2021-08" db="EMBL/GenBank/DDBJ databases">
        <title>Flavobacterium sp. strain CC-SYL302.</title>
        <authorList>
            <person name="Lin S.-Y."/>
            <person name="Lee T.-H."/>
            <person name="Young C.-C."/>
        </authorList>
    </citation>
    <scope>NUCLEOTIDE SEQUENCE</scope>
    <source>
        <strain evidence="8">CC-SYL302</strain>
    </source>
</reference>
<comment type="catalytic activity">
    <reaction evidence="7">
        <text>a peptidoglycan chain = a peptidoglycan chain with N-acetyl-1,6-anhydromuramyl-[peptide] at the reducing end + a peptidoglycan chain with N-acetylglucosamine at the non-reducing end.</text>
        <dbReference type="EC" id="4.2.2.29"/>
    </reaction>
</comment>
<dbReference type="RefSeq" id="WP_264433901.1">
    <property type="nucleotide sequence ID" value="NZ_CP081495.1"/>
</dbReference>
<evidence type="ECO:0000313" key="9">
    <source>
        <dbReference type="Proteomes" id="UP001163328"/>
    </source>
</evidence>
<keyword evidence="4 7" id="KW-0472">Membrane</keyword>
<dbReference type="EMBL" id="CP081495">
    <property type="protein sequence ID" value="UYW01432.1"/>
    <property type="molecule type" value="Genomic_DNA"/>
</dbReference>
<comment type="function">
    <text evidence="7">Functions as a peptidoglycan terminase that cleaves nascent peptidoglycan strands endolytically to terminate their elongation.</text>
</comment>
<proteinExistence type="inferred from homology"/>
<comment type="similarity">
    <text evidence="7">Belongs to the transglycosylase MltG family.</text>
</comment>
<keyword evidence="2 7" id="KW-0812">Transmembrane</keyword>
<evidence type="ECO:0000313" key="8">
    <source>
        <dbReference type="EMBL" id="UYW01432.1"/>
    </source>
</evidence>
<evidence type="ECO:0000256" key="3">
    <source>
        <dbReference type="ARBA" id="ARBA00022989"/>
    </source>
</evidence>
<gene>
    <name evidence="7 8" type="primary">mltG</name>
    <name evidence="8" type="ORF">K5I29_00280</name>
</gene>
<dbReference type="NCBIfam" id="TIGR00247">
    <property type="entry name" value="endolytic transglycosylase MltG"/>
    <property type="match status" value="1"/>
</dbReference>
<dbReference type="EC" id="4.2.2.29" evidence="7"/>
<accession>A0ABY6LYN0</accession>
<keyword evidence="9" id="KW-1185">Reference proteome</keyword>
<keyword evidence="5 7" id="KW-0456">Lyase</keyword>
<organism evidence="8 9">
    <name type="scientific">Flavobacterium agricola</name>
    <dbReference type="NCBI Taxonomy" id="2870839"/>
    <lineage>
        <taxon>Bacteria</taxon>
        <taxon>Pseudomonadati</taxon>
        <taxon>Bacteroidota</taxon>
        <taxon>Flavobacteriia</taxon>
        <taxon>Flavobacteriales</taxon>
        <taxon>Flavobacteriaceae</taxon>
        <taxon>Flavobacterium</taxon>
    </lineage>
</organism>
<sequence length="343" mass="39259">MKKFISYASVVILLGLFIYGFFAYKKVFTANTNVSKTTYIFIPSNANFQTVKDSLAKHIINMDNFVYTAETKGFDKEFYTGRFALEPNMNNYSIIIALSKNVPLRVSYNNQETIADLANRLAQQTEPSAEDYLQAFTEPYFLEEFGLNEDNVLSVFIPNTYEFYWNVSAPKVRDRLVREYKKFWNEERKAKADSLGLTPLQVVALASIVQKETAKVDERPKVAGAYLNRLRINMPLQADPTVIYAIKKESGDYDQVIKRVLHNDLKINSPYNTYVNAGLPPGPITMPDISSIDAVLNAENHDYIYFCASVDNFGYHVFASNYNDHLRNASKYSKWVASQNYVR</sequence>
<name>A0ABY6LYN0_9FLAO</name>
<keyword evidence="3 7" id="KW-1133">Transmembrane helix</keyword>
<evidence type="ECO:0000256" key="7">
    <source>
        <dbReference type="HAMAP-Rule" id="MF_02065"/>
    </source>
</evidence>
<dbReference type="PANTHER" id="PTHR30518:SF2">
    <property type="entry name" value="ENDOLYTIC MUREIN TRANSGLYCOSYLASE"/>
    <property type="match status" value="1"/>
</dbReference>
<dbReference type="InterPro" id="IPR003770">
    <property type="entry name" value="MLTG-like"/>
</dbReference>
<dbReference type="PANTHER" id="PTHR30518">
    <property type="entry name" value="ENDOLYTIC MUREIN TRANSGLYCOSYLASE"/>
    <property type="match status" value="1"/>
</dbReference>
<dbReference type="Gene3D" id="3.30.160.60">
    <property type="entry name" value="Classic Zinc Finger"/>
    <property type="match status" value="1"/>
</dbReference>
<protein>
    <recommendedName>
        <fullName evidence="7">Endolytic murein transglycosylase</fullName>
        <ecNumber evidence="7">4.2.2.29</ecNumber>
    </recommendedName>
    <alternativeName>
        <fullName evidence="7">Peptidoglycan lytic transglycosylase</fullName>
    </alternativeName>
    <alternativeName>
        <fullName evidence="7">Peptidoglycan polymerization terminase</fullName>
    </alternativeName>
</protein>
<dbReference type="HAMAP" id="MF_02065">
    <property type="entry name" value="MltG"/>
    <property type="match status" value="1"/>
</dbReference>
<keyword evidence="6 7" id="KW-0961">Cell wall biogenesis/degradation</keyword>